<evidence type="ECO:0000313" key="1">
    <source>
        <dbReference type="EMBL" id="CAF0759532.1"/>
    </source>
</evidence>
<organism evidence="2 3">
    <name type="scientific">Adineta steineri</name>
    <dbReference type="NCBI Taxonomy" id="433720"/>
    <lineage>
        <taxon>Eukaryota</taxon>
        <taxon>Metazoa</taxon>
        <taxon>Spiralia</taxon>
        <taxon>Gnathifera</taxon>
        <taxon>Rotifera</taxon>
        <taxon>Eurotatoria</taxon>
        <taxon>Bdelloidea</taxon>
        <taxon>Adinetida</taxon>
        <taxon>Adinetidae</taxon>
        <taxon>Adineta</taxon>
    </lineage>
</organism>
<evidence type="ECO:0000313" key="3">
    <source>
        <dbReference type="Proteomes" id="UP000663868"/>
    </source>
</evidence>
<gene>
    <name evidence="1" type="ORF">IZO911_LOCUS4633</name>
    <name evidence="2" type="ORF">KXQ929_LOCUS21359</name>
</gene>
<dbReference type="Proteomes" id="UP000663860">
    <property type="component" value="Unassembled WGS sequence"/>
</dbReference>
<protein>
    <submittedName>
        <fullName evidence="2">Uncharacterized protein</fullName>
    </submittedName>
</protein>
<dbReference type="EMBL" id="CAJOBB010001559">
    <property type="protein sequence ID" value="CAF3873744.1"/>
    <property type="molecule type" value="Genomic_DNA"/>
</dbReference>
<dbReference type="EMBL" id="CAJNOE010000026">
    <property type="protein sequence ID" value="CAF0759532.1"/>
    <property type="molecule type" value="Genomic_DNA"/>
</dbReference>
<sequence>MVHNSSEYANHFTYMIMNQLTSPIWTERQRFYEVKIDNGMLFYIIHSHRTNLFDDYEHVNIDRCLNQLTEHVIMSKQSNLDKSSIQFTPPIQLTNSCLVPRMDQPFFDLYKIVLDAVQFTVLDIDYPRISNEILVKLIPLLPNLDSLKLSSLKLTQLDSSCYNHAEMSFLSSINNKITKVCHENIIDMREVDFLLNLCLYIQHFQVHVSQIMDLNVLLRRILIKVSIRNP</sequence>
<proteinExistence type="predicted"/>
<dbReference type="AlphaFoldDB" id="A0A819FZC9"/>
<name>A0A819FZC9_9BILA</name>
<accession>A0A819FZC9</accession>
<comment type="caution">
    <text evidence="2">The sequence shown here is derived from an EMBL/GenBank/DDBJ whole genome shotgun (WGS) entry which is preliminary data.</text>
</comment>
<reference evidence="2" key="1">
    <citation type="submission" date="2021-02" db="EMBL/GenBank/DDBJ databases">
        <authorList>
            <person name="Nowell W R."/>
        </authorList>
    </citation>
    <scope>NUCLEOTIDE SEQUENCE</scope>
</reference>
<dbReference type="Proteomes" id="UP000663868">
    <property type="component" value="Unassembled WGS sequence"/>
</dbReference>
<evidence type="ECO:0000313" key="2">
    <source>
        <dbReference type="EMBL" id="CAF3873744.1"/>
    </source>
</evidence>